<dbReference type="EMBL" id="JAEHOD010000005">
    <property type="protein sequence ID" value="KAG2452562.1"/>
    <property type="molecule type" value="Genomic_DNA"/>
</dbReference>
<feature type="compositionally biased region" description="Low complexity" evidence="1">
    <location>
        <begin position="74"/>
        <end position="85"/>
    </location>
</feature>
<evidence type="ECO:0000256" key="1">
    <source>
        <dbReference type="SAM" id="MobiDB-lite"/>
    </source>
</evidence>
<dbReference type="Proteomes" id="UP000613740">
    <property type="component" value="Unassembled WGS sequence"/>
</dbReference>
<keyword evidence="3" id="KW-1185">Reference proteome</keyword>
<accession>A0A835WRI2</accession>
<sequence>MEPQPAAADGPLPPPPPPAARQQVQEPPAQQVQQAPPKIAPAAMATVGVEGGLDANGVNGRREREQPDAGGGRAAAPTPTDAEAAGQQMTPLGSPPNTPAAMPSPTRRVHSNPNMDAVDPSDDMLD</sequence>
<organism evidence="2 3">
    <name type="scientific">Chlamydomonas schloesseri</name>
    <dbReference type="NCBI Taxonomy" id="2026947"/>
    <lineage>
        <taxon>Eukaryota</taxon>
        <taxon>Viridiplantae</taxon>
        <taxon>Chlorophyta</taxon>
        <taxon>core chlorophytes</taxon>
        <taxon>Chlorophyceae</taxon>
        <taxon>CS clade</taxon>
        <taxon>Chlamydomonadales</taxon>
        <taxon>Chlamydomonadaceae</taxon>
        <taxon>Chlamydomonas</taxon>
    </lineage>
</organism>
<reference evidence="2" key="1">
    <citation type="journal article" date="2020" name="bioRxiv">
        <title>Comparative genomics of Chlamydomonas.</title>
        <authorList>
            <person name="Craig R.J."/>
            <person name="Hasan A.R."/>
            <person name="Ness R.W."/>
            <person name="Keightley P.D."/>
        </authorList>
    </citation>
    <scope>NUCLEOTIDE SEQUENCE</scope>
    <source>
        <strain evidence="2">CCAP 11/173</strain>
    </source>
</reference>
<evidence type="ECO:0000313" key="2">
    <source>
        <dbReference type="EMBL" id="KAG2452562.1"/>
    </source>
</evidence>
<gene>
    <name evidence="2" type="ORF">HYH02_002799</name>
</gene>
<feature type="compositionally biased region" description="Low complexity" evidence="1">
    <location>
        <begin position="1"/>
        <end position="10"/>
    </location>
</feature>
<dbReference type="AlphaFoldDB" id="A0A835WRI2"/>
<feature type="region of interest" description="Disordered" evidence="1">
    <location>
        <begin position="1"/>
        <end position="126"/>
    </location>
</feature>
<feature type="compositionally biased region" description="Low complexity" evidence="1">
    <location>
        <begin position="20"/>
        <end position="45"/>
    </location>
</feature>
<evidence type="ECO:0000313" key="3">
    <source>
        <dbReference type="Proteomes" id="UP000613740"/>
    </source>
</evidence>
<proteinExistence type="predicted"/>
<comment type="caution">
    <text evidence="2">The sequence shown here is derived from an EMBL/GenBank/DDBJ whole genome shotgun (WGS) entry which is preliminary data.</text>
</comment>
<name>A0A835WRI2_9CHLO</name>
<protein>
    <submittedName>
        <fullName evidence="2">Uncharacterized protein</fullName>
    </submittedName>
</protein>